<comment type="caution">
    <text evidence="2">The sequence shown here is derived from an EMBL/GenBank/DDBJ whole genome shotgun (WGS) entry which is preliminary data.</text>
</comment>
<evidence type="ECO:0000313" key="3">
    <source>
        <dbReference type="Proteomes" id="UP000287171"/>
    </source>
</evidence>
<keyword evidence="3" id="KW-1185">Reference proteome</keyword>
<organism evidence="2 3">
    <name type="scientific">Dictyobacter alpinus</name>
    <dbReference type="NCBI Taxonomy" id="2014873"/>
    <lineage>
        <taxon>Bacteria</taxon>
        <taxon>Bacillati</taxon>
        <taxon>Chloroflexota</taxon>
        <taxon>Ktedonobacteria</taxon>
        <taxon>Ktedonobacterales</taxon>
        <taxon>Dictyobacteraceae</taxon>
        <taxon>Dictyobacter</taxon>
    </lineage>
</organism>
<dbReference type="OrthoDB" id="9811589at2"/>
<dbReference type="CDD" id="cd02440">
    <property type="entry name" value="AdoMet_MTases"/>
    <property type="match status" value="1"/>
</dbReference>
<sequence>MGLIETDETNLYTFEPFAAHEFYTEVNRALVKQTLAHLKPAADNATLTIVDMACGTGAVTRLIAEELVRQGRTDNIKLVGVDPSAEALRRAEKGMEESGLPITATFLQGEAEDLPKIVQNVDAAFFCNAIHLVPDKLAAFQQVSSILAPGGIFGCNSAFYEGTYVPGTERFYRLWTRRAVGWLKKEHPEAHLSREAKAMAMQWLTKDQYIQDLQQSGFEKVETQQTDAIISLDGWRDLGQYWLFIEGALPGIPLALGAQALDVAVYQAGEEMGLKEVPRTWLQMVAIKN</sequence>
<dbReference type="AlphaFoldDB" id="A0A402BAA7"/>
<dbReference type="PANTHER" id="PTHR43591">
    <property type="entry name" value="METHYLTRANSFERASE"/>
    <property type="match status" value="1"/>
</dbReference>
<evidence type="ECO:0000313" key="2">
    <source>
        <dbReference type="EMBL" id="GCE28252.1"/>
    </source>
</evidence>
<accession>A0A402BAA7</accession>
<dbReference type="RefSeq" id="WP_126628494.1">
    <property type="nucleotide sequence ID" value="NZ_BIFT01000001.1"/>
</dbReference>
<name>A0A402BAA7_9CHLR</name>
<feature type="domain" description="Methyltransferase" evidence="1">
    <location>
        <begin position="49"/>
        <end position="151"/>
    </location>
</feature>
<dbReference type="EMBL" id="BIFT01000001">
    <property type="protein sequence ID" value="GCE28252.1"/>
    <property type="molecule type" value="Genomic_DNA"/>
</dbReference>
<dbReference type="Gene3D" id="3.40.50.150">
    <property type="entry name" value="Vaccinia Virus protein VP39"/>
    <property type="match status" value="1"/>
</dbReference>
<evidence type="ECO:0000259" key="1">
    <source>
        <dbReference type="Pfam" id="PF13649"/>
    </source>
</evidence>
<dbReference type="InterPro" id="IPR029063">
    <property type="entry name" value="SAM-dependent_MTases_sf"/>
</dbReference>
<gene>
    <name evidence="2" type="ORF">KDA_37360</name>
</gene>
<proteinExistence type="predicted"/>
<reference evidence="3" key="1">
    <citation type="submission" date="2018-12" db="EMBL/GenBank/DDBJ databases">
        <title>Tengunoibacter tsumagoiensis gen. nov., sp. nov., Dictyobacter kobayashii sp. nov., D. alpinus sp. nov., and D. joshuensis sp. nov. and description of Dictyobacteraceae fam. nov. within the order Ktedonobacterales isolated from Tengu-no-mugimeshi.</title>
        <authorList>
            <person name="Wang C.M."/>
            <person name="Zheng Y."/>
            <person name="Sakai Y."/>
            <person name="Toyoda A."/>
            <person name="Minakuchi Y."/>
            <person name="Abe K."/>
            <person name="Yokota A."/>
            <person name="Yabe S."/>
        </authorList>
    </citation>
    <scope>NUCLEOTIDE SEQUENCE [LARGE SCALE GENOMIC DNA]</scope>
    <source>
        <strain evidence="3">Uno16</strain>
    </source>
</reference>
<dbReference type="SUPFAM" id="SSF53335">
    <property type="entry name" value="S-adenosyl-L-methionine-dependent methyltransferases"/>
    <property type="match status" value="1"/>
</dbReference>
<dbReference type="PANTHER" id="PTHR43591:SF110">
    <property type="entry name" value="RHODANESE DOMAIN-CONTAINING PROTEIN"/>
    <property type="match status" value="1"/>
</dbReference>
<dbReference type="Pfam" id="PF13649">
    <property type="entry name" value="Methyltransf_25"/>
    <property type="match status" value="1"/>
</dbReference>
<dbReference type="Proteomes" id="UP000287171">
    <property type="component" value="Unassembled WGS sequence"/>
</dbReference>
<protein>
    <recommendedName>
        <fullName evidence="1">Methyltransferase domain-containing protein</fullName>
    </recommendedName>
</protein>
<dbReference type="InterPro" id="IPR041698">
    <property type="entry name" value="Methyltransf_25"/>
</dbReference>